<reference evidence="1" key="2">
    <citation type="submission" date="2025-09" db="UniProtKB">
        <authorList>
            <consortium name="EnsemblPlants"/>
        </authorList>
    </citation>
    <scope>IDENTIFICATION</scope>
</reference>
<name>A0ACD5XVG3_AVESA</name>
<dbReference type="EnsemblPlants" id="AVESA.00010b.r2.5AG0860350.1">
    <property type="protein sequence ID" value="AVESA.00010b.r2.5AG0860350.1.CDS"/>
    <property type="gene ID" value="AVESA.00010b.r2.5AG0860350"/>
</dbReference>
<evidence type="ECO:0000313" key="2">
    <source>
        <dbReference type="Proteomes" id="UP001732700"/>
    </source>
</evidence>
<evidence type="ECO:0000313" key="1">
    <source>
        <dbReference type="EnsemblPlants" id="AVESA.00010b.r2.5AG0860350.1.CDS"/>
    </source>
</evidence>
<keyword evidence="2" id="KW-1185">Reference proteome</keyword>
<proteinExistence type="predicted"/>
<accession>A0ACD5XVG3</accession>
<protein>
    <submittedName>
        <fullName evidence="1">Uncharacterized protein</fullName>
    </submittedName>
</protein>
<sequence length="460" mass="49605">MAGSSMALRSFRVRRQPAVLVAPASPTPRELKLLSDIDDQDALRFHVPVIHFFRRGGDNAVAVLRGAIARALVHYYPFAGRLRELDGRKLAVDCTGEGVLFVEADADVRLDQFGDALQPPFPGLDQLMYDVPGSDALLDTPLFLFQVTRLACGGSVFGVRMQHTMADGAGMVQFLAAVADLARGAMAPTVRPVWGRELLMASHGDPSPRSRFAHREYDEVPDTDGAIMPLDDLLTHRSLFFGPRELAAVRSHLPPSLRHSTTTFELLTGCLWKCRTMALAPAADETMRMICIVNLRGPGHGGSIPRGYYGNAFAFAVAMSTAGDLCANPVGYAVELVMKAKREVDLEYVRSVARLMVRRGRPHFAVANAYLVSDVSKAGIRDLDYGWGKSAYAGPAKGGVGVIPGVASFLIAVKNAMGEDGVAVPVCLPGPAMEDFMEEMGKLMRPVDVVDAPARITSAI</sequence>
<reference evidence="1" key="1">
    <citation type="submission" date="2021-05" db="EMBL/GenBank/DDBJ databases">
        <authorList>
            <person name="Scholz U."/>
            <person name="Mascher M."/>
            <person name="Fiebig A."/>
        </authorList>
    </citation>
    <scope>NUCLEOTIDE SEQUENCE [LARGE SCALE GENOMIC DNA]</scope>
</reference>
<dbReference type="Proteomes" id="UP001732700">
    <property type="component" value="Chromosome 5A"/>
</dbReference>
<organism evidence="1 2">
    <name type="scientific">Avena sativa</name>
    <name type="common">Oat</name>
    <dbReference type="NCBI Taxonomy" id="4498"/>
    <lineage>
        <taxon>Eukaryota</taxon>
        <taxon>Viridiplantae</taxon>
        <taxon>Streptophyta</taxon>
        <taxon>Embryophyta</taxon>
        <taxon>Tracheophyta</taxon>
        <taxon>Spermatophyta</taxon>
        <taxon>Magnoliopsida</taxon>
        <taxon>Liliopsida</taxon>
        <taxon>Poales</taxon>
        <taxon>Poaceae</taxon>
        <taxon>BOP clade</taxon>
        <taxon>Pooideae</taxon>
        <taxon>Poodae</taxon>
        <taxon>Poeae</taxon>
        <taxon>Poeae Chloroplast Group 1 (Aveneae type)</taxon>
        <taxon>Aveninae</taxon>
        <taxon>Avena</taxon>
    </lineage>
</organism>